<accession>X7FAM0</accession>
<dbReference type="Pfam" id="PF22688">
    <property type="entry name" value="Hda_lid"/>
    <property type="match status" value="1"/>
</dbReference>
<dbReference type="PANTHER" id="PTHR30050">
    <property type="entry name" value="CHROMOSOMAL REPLICATION INITIATOR PROTEIN DNAA"/>
    <property type="match status" value="1"/>
</dbReference>
<dbReference type="SUPFAM" id="SSF52540">
    <property type="entry name" value="P-loop containing nucleoside triphosphate hydrolases"/>
    <property type="match status" value="1"/>
</dbReference>
<dbReference type="PANTHER" id="PTHR30050:SF5">
    <property type="entry name" value="DNAA REGULATORY INACTIVATOR HDA"/>
    <property type="match status" value="1"/>
</dbReference>
<dbReference type="STRING" id="1449351.RISW2_21185"/>
<dbReference type="GO" id="GO:0006270">
    <property type="term" value="P:DNA replication initiation"/>
    <property type="evidence" value="ECO:0007669"/>
    <property type="project" value="TreeGrafter"/>
</dbReference>
<dbReference type="GO" id="GO:0003688">
    <property type="term" value="F:DNA replication origin binding"/>
    <property type="evidence" value="ECO:0007669"/>
    <property type="project" value="TreeGrafter"/>
</dbReference>
<dbReference type="GO" id="GO:0005886">
    <property type="term" value="C:plasma membrane"/>
    <property type="evidence" value="ECO:0007669"/>
    <property type="project" value="TreeGrafter"/>
</dbReference>
<gene>
    <name evidence="2" type="ORF">RISW2_21185</name>
</gene>
<evidence type="ECO:0000313" key="3">
    <source>
        <dbReference type="Proteomes" id="UP000023430"/>
    </source>
</evidence>
<dbReference type="InterPro" id="IPR027417">
    <property type="entry name" value="P-loop_NTPase"/>
</dbReference>
<name>X7FAM0_9RHOB</name>
<reference evidence="2 3" key="1">
    <citation type="submission" date="2014-01" db="EMBL/GenBank/DDBJ databases">
        <title>Roseivivax isoporae LMG 25204 Genome Sequencing.</title>
        <authorList>
            <person name="Lai Q."/>
            <person name="Li G."/>
            <person name="Shao Z."/>
        </authorList>
    </citation>
    <scope>NUCLEOTIDE SEQUENCE [LARGE SCALE GENOMIC DNA]</scope>
    <source>
        <strain evidence="2 3">LMG 25204</strain>
    </source>
</reference>
<dbReference type="OrthoDB" id="7390113at2"/>
<evidence type="ECO:0000259" key="1">
    <source>
        <dbReference type="Pfam" id="PF22688"/>
    </source>
</evidence>
<dbReference type="EMBL" id="JAME01000007">
    <property type="protein sequence ID" value="ETX29768.1"/>
    <property type="molecule type" value="Genomic_DNA"/>
</dbReference>
<organism evidence="2 3">
    <name type="scientific">Roseivivax isoporae LMG 25204</name>
    <dbReference type="NCBI Taxonomy" id="1449351"/>
    <lineage>
        <taxon>Bacteria</taxon>
        <taxon>Pseudomonadati</taxon>
        <taxon>Pseudomonadota</taxon>
        <taxon>Alphaproteobacteria</taxon>
        <taxon>Rhodobacterales</taxon>
        <taxon>Roseobacteraceae</taxon>
        <taxon>Roseivivax</taxon>
    </lineage>
</organism>
<dbReference type="PATRIC" id="fig|1449351.3.peg.1272"/>
<dbReference type="Proteomes" id="UP000023430">
    <property type="component" value="Unassembled WGS sequence"/>
</dbReference>
<comment type="caution">
    <text evidence="2">The sequence shown here is derived from an EMBL/GenBank/DDBJ whole genome shotgun (WGS) entry which is preliminary data.</text>
</comment>
<dbReference type="AlphaFoldDB" id="X7FAM0"/>
<dbReference type="InterPro" id="IPR055199">
    <property type="entry name" value="Hda_lid"/>
</dbReference>
<dbReference type="Gene3D" id="1.10.8.60">
    <property type="match status" value="1"/>
</dbReference>
<protein>
    <submittedName>
        <fullName evidence="2">Chromosomal replication initiator, DnaA</fullName>
    </submittedName>
</protein>
<evidence type="ECO:0000313" key="2">
    <source>
        <dbReference type="EMBL" id="ETX29768.1"/>
    </source>
</evidence>
<feature type="domain" description="Hda lid" evidence="1">
    <location>
        <begin position="169"/>
        <end position="219"/>
    </location>
</feature>
<dbReference type="eggNOG" id="COG0593">
    <property type="taxonomic scope" value="Bacteria"/>
</dbReference>
<proteinExistence type="predicted"/>
<dbReference type="Gene3D" id="3.40.50.300">
    <property type="entry name" value="P-loop containing nucleotide triphosphate hydrolases"/>
    <property type="match status" value="1"/>
</dbReference>
<keyword evidence="3" id="KW-1185">Reference proteome</keyword>
<sequence>MAEQLGLDLPVRPALGRGDFFVTDANAQAVAMIDAWRGWPSGKLMLAGPEGSGKTHLAHVWQAESGARICAAADLADADIPALAAGPLCVEDVQAIAGDQAGEDALFHLHNLILSEGNALLMTAAAPPARLALALPDLKSRVMGTQVVLLDRPDDLLLSALIAKLFADRQLVPDHRVIGYLVTRMSRSFGMASRLVDEIDRTALARHRPVTLPLARDCLARLEATTVDEAL</sequence>
<dbReference type="RefSeq" id="WP_043768109.1">
    <property type="nucleotide sequence ID" value="NZ_JAME01000007.1"/>
</dbReference>